<evidence type="ECO:0000313" key="3">
    <source>
        <dbReference type="RefSeq" id="XP_047741486.1"/>
    </source>
</evidence>
<dbReference type="OrthoDB" id="120976at2759"/>
<evidence type="ECO:0000313" key="2">
    <source>
        <dbReference type="Proteomes" id="UP000694843"/>
    </source>
</evidence>
<name>A0A979FY04_HYAAZ</name>
<keyword evidence="2" id="KW-1185">Reference proteome</keyword>
<reference evidence="3" key="1">
    <citation type="submission" date="2025-08" db="UniProtKB">
        <authorList>
            <consortium name="RefSeq"/>
        </authorList>
    </citation>
    <scope>IDENTIFICATION</scope>
    <source>
        <tissue evidence="3">Whole organism</tissue>
    </source>
</reference>
<dbReference type="AlphaFoldDB" id="A0A979FY04"/>
<dbReference type="KEGG" id="hazt:108678721"/>
<protein>
    <submittedName>
        <fullName evidence="3">Uncharacterized protein LOC108678721</fullName>
    </submittedName>
</protein>
<dbReference type="Proteomes" id="UP000694843">
    <property type="component" value="Unplaced"/>
</dbReference>
<gene>
    <name evidence="3" type="primary">LOC108678721</name>
</gene>
<feature type="region of interest" description="Disordered" evidence="1">
    <location>
        <begin position="39"/>
        <end position="62"/>
    </location>
</feature>
<proteinExistence type="predicted"/>
<accession>A0A979FY04</accession>
<dbReference type="GeneID" id="108678721"/>
<sequence>MQGWVPELHLSLVEPSSHHLLKYLNHRNHTLDITVQHESAKQFTKPQGGGPSQPRPLPTSTLHPPTLTVCLSPEGGSDDVIALVEGLAPENKRFSSLRLSGCHLGDDEVVSVVWGLQQRGVRTTGGTTGYTCARFDDGRCAVCGEKGHDPHQRCLTLTLSPIKSEPISSLLQSLRIN</sequence>
<dbReference type="RefSeq" id="XP_047741486.1">
    <property type="nucleotide sequence ID" value="XM_047885530.1"/>
</dbReference>
<organism evidence="2 3">
    <name type="scientific">Hyalella azteca</name>
    <name type="common">Amphipod</name>
    <dbReference type="NCBI Taxonomy" id="294128"/>
    <lineage>
        <taxon>Eukaryota</taxon>
        <taxon>Metazoa</taxon>
        <taxon>Ecdysozoa</taxon>
        <taxon>Arthropoda</taxon>
        <taxon>Crustacea</taxon>
        <taxon>Multicrustacea</taxon>
        <taxon>Malacostraca</taxon>
        <taxon>Eumalacostraca</taxon>
        <taxon>Peracarida</taxon>
        <taxon>Amphipoda</taxon>
        <taxon>Senticaudata</taxon>
        <taxon>Talitrida</taxon>
        <taxon>Talitroidea</taxon>
        <taxon>Hyalellidae</taxon>
        <taxon>Hyalella</taxon>
    </lineage>
</organism>
<evidence type="ECO:0000256" key="1">
    <source>
        <dbReference type="SAM" id="MobiDB-lite"/>
    </source>
</evidence>